<gene>
    <name evidence="2" type="primary">orf11</name>
</gene>
<dbReference type="Proteomes" id="UP000002423">
    <property type="component" value="Segment"/>
</dbReference>
<organismHost>
    <name type="scientific">Staphylococcus aureus</name>
    <dbReference type="NCBI Taxonomy" id="1280"/>
</organismHost>
<keyword evidence="1" id="KW-0472">Membrane</keyword>
<dbReference type="Pfam" id="PF06900">
    <property type="entry name" value="DUF1270"/>
    <property type="match status" value="1"/>
</dbReference>
<reference evidence="2 3" key="1">
    <citation type="journal article" date="2010" name="Arch. Virol.">
        <title>Isolation and characterization of a novel Staphylococcus aureus bacteriophage, phiMR25, and its therapeutic potential.</title>
        <authorList>
            <person name="Hoshiba H."/>
            <person name="Uchiyama J."/>
            <person name="Kato S."/>
            <person name="Ujihara T."/>
            <person name="Muraoka A."/>
            <person name="Daibata M."/>
            <person name="Wakiguchi H."/>
            <person name="Matsuzaki S."/>
        </authorList>
    </citation>
    <scope>NUCLEOTIDE SEQUENCE [LARGE SCALE GENOMIC DNA]</scope>
</reference>
<dbReference type="KEGG" id="vg:6370054"/>
<sequence>MSNIYKSYLLAVLCFTVLAIVLMPFLYFTTAWSIAGFASIATFIFYKEYFYDNKGE</sequence>
<organism evidence="2 3">
    <name type="scientific">Staphylococcus phage phiMR25</name>
    <dbReference type="NCBI Taxonomy" id="487152"/>
    <lineage>
        <taxon>Viruses</taxon>
        <taxon>Duplodnaviria</taxon>
        <taxon>Heunggongvirae</taxon>
        <taxon>Uroviricota</taxon>
        <taxon>Caudoviricetes</taxon>
        <taxon>Azeredovirinae</taxon>
        <taxon>Dubowvirus</taxon>
    </lineage>
</organism>
<evidence type="ECO:0008006" key="4">
    <source>
        <dbReference type="Google" id="ProtNLM"/>
    </source>
</evidence>
<keyword evidence="1" id="KW-1133">Transmembrane helix</keyword>
<dbReference type="InterPro" id="IPR009682">
    <property type="entry name" value="DUF1270"/>
</dbReference>
<accession>B2ZYU9</accession>
<dbReference type="EMBL" id="AB370205">
    <property type="protein sequence ID" value="BAG48108.1"/>
    <property type="molecule type" value="Genomic_DNA"/>
</dbReference>
<evidence type="ECO:0000256" key="1">
    <source>
        <dbReference type="SAM" id="Phobius"/>
    </source>
</evidence>
<dbReference type="OrthoDB" id="25597at10239"/>
<feature type="transmembrane region" description="Helical" evidence="1">
    <location>
        <begin position="32"/>
        <end position="50"/>
    </location>
</feature>
<name>B2ZYU9_BPMR2</name>
<dbReference type="GeneID" id="6370054"/>
<evidence type="ECO:0000313" key="2">
    <source>
        <dbReference type="EMBL" id="BAG48108.1"/>
    </source>
</evidence>
<protein>
    <recommendedName>
        <fullName evidence="4">Phage protein</fullName>
    </recommendedName>
</protein>
<keyword evidence="1" id="KW-0812">Transmembrane</keyword>
<evidence type="ECO:0000313" key="3">
    <source>
        <dbReference type="Proteomes" id="UP000002423"/>
    </source>
</evidence>
<proteinExistence type="predicted"/>
<feature type="transmembrane region" description="Helical" evidence="1">
    <location>
        <begin position="7"/>
        <end position="26"/>
    </location>
</feature>
<dbReference type="RefSeq" id="YP_001949809.1">
    <property type="nucleotide sequence ID" value="NC_010808.1"/>
</dbReference>
<keyword evidence="3" id="KW-1185">Reference proteome</keyword>